<gene>
    <name evidence="1" type="ORF">Amon02_000576200</name>
</gene>
<name>A0ACB5T8X2_AMBMO</name>
<evidence type="ECO:0000313" key="2">
    <source>
        <dbReference type="Proteomes" id="UP001165064"/>
    </source>
</evidence>
<comment type="caution">
    <text evidence="1">The sequence shown here is derived from an EMBL/GenBank/DDBJ whole genome shotgun (WGS) entry which is preliminary data.</text>
</comment>
<evidence type="ECO:0000313" key="1">
    <source>
        <dbReference type="EMBL" id="GME82811.1"/>
    </source>
</evidence>
<proteinExistence type="predicted"/>
<accession>A0ACB5T8X2</accession>
<dbReference type="Proteomes" id="UP001165064">
    <property type="component" value="Unassembled WGS sequence"/>
</dbReference>
<reference evidence="1" key="1">
    <citation type="submission" date="2023-04" db="EMBL/GenBank/DDBJ databases">
        <title>Ambrosiozyma monospora NBRC 10751.</title>
        <authorList>
            <person name="Ichikawa N."/>
            <person name="Sato H."/>
            <person name="Tonouchi N."/>
        </authorList>
    </citation>
    <scope>NUCLEOTIDE SEQUENCE</scope>
    <source>
        <strain evidence="1">NBRC 10751</strain>
    </source>
</reference>
<keyword evidence="2" id="KW-1185">Reference proteome</keyword>
<protein>
    <submittedName>
        <fullName evidence="1">Unnamed protein product</fullName>
    </submittedName>
</protein>
<sequence length="337" mass="38026">MGSNYHNFNSNDSTIIPSTPTPTPKRVSSPEKKANGKPKAHSSKPQLQGIKEKTGTKNKENKENTSAAQTIRQVLEDSKKPHREFTMFTCLPAGTSGLQPPGAQFQLIAQPEASLPKLDPIPLPTHETRGKHRRRQAKNLREAKAELQALDAEQQRLERRESGSHTVVEDKHAPLSIPLDTIPTQFPKDFKPREAANMHHTEKVNNWIVQVPIHPDPANSENWLNECYPAVVGITDEIMRDEEIKNLRDANNGIVIDLSTENEIREYQARLITILVNTSYFKDPEHVRMGGIAENHLRSLSRNYIDSANRIDVDLGEDCRVSPVTPQYTKNKSHRRS</sequence>
<organism evidence="1 2">
    <name type="scientific">Ambrosiozyma monospora</name>
    <name type="common">Yeast</name>
    <name type="synonym">Endomycopsis monosporus</name>
    <dbReference type="NCBI Taxonomy" id="43982"/>
    <lineage>
        <taxon>Eukaryota</taxon>
        <taxon>Fungi</taxon>
        <taxon>Dikarya</taxon>
        <taxon>Ascomycota</taxon>
        <taxon>Saccharomycotina</taxon>
        <taxon>Pichiomycetes</taxon>
        <taxon>Pichiales</taxon>
        <taxon>Pichiaceae</taxon>
        <taxon>Ambrosiozyma</taxon>
    </lineage>
</organism>
<dbReference type="EMBL" id="BSXS01004333">
    <property type="protein sequence ID" value="GME82811.1"/>
    <property type="molecule type" value="Genomic_DNA"/>
</dbReference>